<name>A0A450TWU2_9GAMM</name>
<keyword evidence="1" id="KW-0472">Membrane</keyword>
<evidence type="ECO:0000313" key="2">
    <source>
        <dbReference type="EMBL" id="VFJ73428.1"/>
    </source>
</evidence>
<dbReference type="AlphaFoldDB" id="A0A450TWU2"/>
<proteinExistence type="predicted"/>
<dbReference type="EMBL" id="CAADFE010000050">
    <property type="protein sequence ID" value="VFJ73428.1"/>
    <property type="molecule type" value="Genomic_DNA"/>
</dbReference>
<organism evidence="2">
    <name type="scientific">Candidatus Kentrum sp. FW</name>
    <dbReference type="NCBI Taxonomy" id="2126338"/>
    <lineage>
        <taxon>Bacteria</taxon>
        <taxon>Pseudomonadati</taxon>
        <taxon>Pseudomonadota</taxon>
        <taxon>Gammaproteobacteria</taxon>
        <taxon>Candidatus Kentrum</taxon>
    </lineage>
</organism>
<reference evidence="2" key="1">
    <citation type="submission" date="2019-02" db="EMBL/GenBank/DDBJ databases">
        <authorList>
            <person name="Gruber-Vodicka R. H."/>
            <person name="Seah K. B. B."/>
        </authorList>
    </citation>
    <scope>NUCLEOTIDE SEQUENCE</scope>
    <source>
        <strain evidence="2">BECK_BZ131</strain>
    </source>
</reference>
<sequence>MSVGIIGFFLLAAVFVFLVAGLSEIKFPGRISSEQEKGIDPEFLVKTRIHATLAVLIMATVLGVASLAAYTVILSGQSKTECREHVHQEVAAEMLIAQLEHRFEPVSTERSCQIHGADPETIKEWAGRMLVVESLEEVFRE</sequence>
<gene>
    <name evidence="2" type="ORF">BECKFW1821C_GA0114237_10508</name>
</gene>
<keyword evidence="1" id="KW-0812">Transmembrane</keyword>
<protein>
    <submittedName>
        <fullName evidence="2">Uncharacterized protein</fullName>
    </submittedName>
</protein>
<accession>A0A450TWU2</accession>
<keyword evidence="1" id="KW-1133">Transmembrane helix</keyword>
<evidence type="ECO:0000256" key="1">
    <source>
        <dbReference type="SAM" id="Phobius"/>
    </source>
</evidence>
<feature type="transmembrane region" description="Helical" evidence="1">
    <location>
        <begin position="47"/>
        <end position="73"/>
    </location>
</feature>